<dbReference type="GO" id="GO:0008270">
    <property type="term" value="F:zinc ion binding"/>
    <property type="evidence" value="ECO:0007669"/>
    <property type="project" value="UniProtKB-KW"/>
</dbReference>
<accession>A0AAW1I255</accession>
<protein>
    <recommendedName>
        <fullName evidence="2">SWIM-type domain-containing protein</fullName>
    </recommendedName>
</protein>
<gene>
    <name evidence="3" type="ORF">RND81_10G085500</name>
</gene>
<dbReference type="Pfam" id="PF10551">
    <property type="entry name" value="MULE"/>
    <property type="match status" value="1"/>
</dbReference>
<organism evidence="3 4">
    <name type="scientific">Saponaria officinalis</name>
    <name type="common">Common soapwort</name>
    <name type="synonym">Lychnis saponaria</name>
    <dbReference type="NCBI Taxonomy" id="3572"/>
    <lineage>
        <taxon>Eukaryota</taxon>
        <taxon>Viridiplantae</taxon>
        <taxon>Streptophyta</taxon>
        <taxon>Embryophyta</taxon>
        <taxon>Tracheophyta</taxon>
        <taxon>Spermatophyta</taxon>
        <taxon>Magnoliopsida</taxon>
        <taxon>eudicotyledons</taxon>
        <taxon>Gunneridae</taxon>
        <taxon>Pentapetalae</taxon>
        <taxon>Caryophyllales</taxon>
        <taxon>Caryophyllaceae</taxon>
        <taxon>Caryophylleae</taxon>
        <taxon>Saponaria</taxon>
    </lineage>
</organism>
<dbReference type="PANTHER" id="PTHR47718:SF13">
    <property type="entry name" value="OS09G0290500 PROTEIN"/>
    <property type="match status" value="1"/>
</dbReference>
<evidence type="ECO:0000259" key="2">
    <source>
        <dbReference type="PROSITE" id="PS50966"/>
    </source>
</evidence>
<reference evidence="3" key="1">
    <citation type="submission" date="2024-03" db="EMBL/GenBank/DDBJ databases">
        <title>WGS assembly of Saponaria officinalis var. Norfolk2.</title>
        <authorList>
            <person name="Jenkins J."/>
            <person name="Shu S."/>
            <person name="Grimwood J."/>
            <person name="Barry K."/>
            <person name="Goodstein D."/>
            <person name="Schmutz J."/>
            <person name="Leebens-Mack J."/>
            <person name="Osbourn A."/>
        </authorList>
    </citation>
    <scope>NUCLEOTIDE SEQUENCE [LARGE SCALE GENOMIC DNA]</scope>
    <source>
        <strain evidence="3">JIC</strain>
    </source>
</reference>
<dbReference type="AlphaFoldDB" id="A0AAW1I255"/>
<dbReference type="Proteomes" id="UP001443914">
    <property type="component" value="Unassembled WGS sequence"/>
</dbReference>
<dbReference type="PANTHER" id="PTHR47718">
    <property type="entry name" value="OS01G0519700 PROTEIN"/>
    <property type="match status" value="1"/>
</dbReference>
<keyword evidence="1" id="KW-0862">Zinc</keyword>
<keyword evidence="4" id="KW-1185">Reference proteome</keyword>
<comment type="caution">
    <text evidence="3">The sequence shown here is derived from an EMBL/GenBank/DDBJ whole genome shotgun (WGS) entry which is preliminary data.</text>
</comment>
<keyword evidence="1" id="KW-0479">Metal-binding</keyword>
<dbReference type="InterPro" id="IPR007527">
    <property type="entry name" value="Znf_SWIM"/>
</dbReference>
<name>A0AAW1I255_SAPOF</name>
<feature type="domain" description="SWIM-type" evidence="2">
    <location>
        <begin position="469"/>
        <end position="505"/>
    </location>
</feature>
<dbReference type="InterPro" id="IPR018289">
    <property type="entry name" value="MULE_transposase_dom"/>
</dbReference>
<proteinExistence type="predicted"/>
<dbReference type="EMBL" id="JBDFQZ010000010">
    <property type="protein sequence ID" value="KAK9682613.1"/>
    <property type="molecule type" value="Genomic_DNA"/>
</dbReference>
<keyword evidence="1" id="KW-0863">Zinc-finger</keyword>
<evidence type="ECO:0000313" key="4">
    <source>
        <dbReference type="Proteomes" id="UP001443914"/>
    </source>
</evidence>
<sequence>MNLNEDLFDLNGDYDGETTVMDMNDGNNTFGQQFVQLFESNAKEVNVGDRETVGDAPAEQKLGMSFNCDEELAALLYTYAFKTGFKWFIRSNIDEFKFKGVKRNQAGEKEPRFHMLKRLRLQCKKGSKSKLDSELIGCGITQCNLVHNHSTDPSNSRLMDRIMVNDAAEISNVNNYNSLVLEGGGHENLPFNRRDIRNAINQERRRGRTMGDVAELEDYFDRMKSSSPDFYFSIQRDMDVKILNVAMCKDFGDAITYDTTFLCITTCLFHHLLGVNHHGSSIFLATALISHEDADSFIWVFEQWMVCMGKASSVILTDQAKNLGAHSSWREIERDLKNVAELVEKYQLHNNPWVKESYEIRSRWAFLNSRTGLCGFIEQFNCALHSKVEEEEQNNFACVDRPFRCDKSILVDDVFQKLYTNEKFKEVKGEVLGFLHTNVVIVLKMGSFTKFAAAEKIVNPVWKTARKTFDVTIDMVNGEFNYTCKLFEFRGILCHHIIRCIEIEDVKFNPDKYIVNRWREDLVRVYESVRVEYYDSA</sequence>
<evidence type="ECO:0000256" key="1">
    <source>
        <dbReference type="PROSITE-ProRule" id="PRU00325"/>
    </source>
</evidence>
<evidence type="ECO:0000313" key="3">
    <source>
        <dbReference type="EMBL" id="KAK9682613.1"/>
    </source>
</evidence>
<dbReference type="PROSITE" id="PS50966">
    <property type="entry name" value="ZF_SWIM"/>
    <property type="match status" value="1"/>
</dbReference>